<evidence type="ECO:0000256" key="2">
    <source>
        <dbReference type="ARBA" id="ARBA00013263"/>
    </source>
</evidence>
<dbReference type="InterPro" id="IPR005479">
    <property type="entry name" value="CPAse_ATP-bd"/>
</dbReference>
<dbReference type="Pfam" id="PF02785">
    <property type="entry name" value="Biotin_carb_C"/>
    <property type="match status" value="1"/>
</dbReference>
<evidence type="ECO:0000313" key="13">
    <source>
        <dbReference type="Proteomes" id="UP001321748"/>
    </source>
</evidence>
<evidence type="ECO:0000259" key="9">
    <source>
        <dbReference type="PROSITE" id="PS50968"/>
    </source>
</evidence>
<dbReference type="SUPFAM" id="SSF56059">
    <property type="entry name" value="Glutathione synthetase ATP-binding domain-like"/>
    <property type="match status" value="1"/>
</dbReference>
<dbReference type="Pfam" id="PF02786">
    <property type="entry name" value="CPSase_L_D2"/>
    <property type="match status" value="1"/>
</dbReference>
<evidence type="ECO:0000256" key="7">
    <source>
        <dbReference type="PROSITE-ProRule" id="PRU00409"/>
    </source>
</evidence>
<dbReference type="SMART" id="SM00878">
    <property type="entry name" value="Biotin_carb_C"/>
    <property type="match status" value="1"/>
</dbReference>
<dbReference type="RefSeq" id="WP_317642781.1">
    <property type="nucleotide sequence ID" value="NZ_AP026800.1"/>
</dbReference>
<dbReference type="InterPro" id="IPR011054">
    <property type="entry name" value="Rudment_hybrid_motif"/>
</dbReference>
<proteinExistence type="predicted"/>
<dbReference type="PROSITE" id="PS50975">
    <property type="entry name" value="ATP_GRASP"/>
    <property type="match status" value="1"/>
</dbReference>
<dbReference type="InterPro" id="IPR011053">
    <property type="entry name" value="Single_hybrid_motif"/>
</dbReference>
<evidence type="ECO:0000259" key="11">
    <source>
        <dbReference type="PROSITE" id="PS50979"/>
    </source>
</evidence>
<dbReference type="PROSITE" id="PS00867">
    <property type="entry name" value="CPSASE_2"/>
    <property type="match status" value="1"/>
</dbReference>
<dbReference type="InterPro" id="IPR000089">
    <property type="entry name" value="Biotin_lipoyl"/>
</dbReference>
<organism evidence="12 13">
    <name type="scientific">Bombiscardovia apis</name>
    <dbReference type="NCBI Taxonomy" id="2932182"/>
    <lineage>
        <taxon>Bacteria</taxon>
        <taxon>Bacillati</taxon>
        <taxon>Actinomycetota</taxon>
        <taxon>Actinomycetes</taxon>
        <taxon>Bifidobacteriales</taxon>
        <taxon>Bifidobacteriaceae</taxon>
        <taxon>Bombiscardovia</taxon>
    </lineage>
</organism>
<dbReference type="EC" id="6.3.4.14" evidence="2"/>
<dbReference type="InterPro" id="IPR005482">
    <property type="entry name" value="Biotin_COase_C"/>
</dbReference>
<dbReference type="Gene3D" id="2.40.50.100">
    <property type="match status" value="1"/>
</dbReference>
<evidence type="ECO:0000256" key="5">
    <source>
        <dbReference type="ARBA" id="ARBA00022840"/>
    </source>
</evidence>
<feature type="region of interest" description="Disordered" evidence="8">
    <location>
        <begin position="607"/>
        <end position="652"/>
    </location>
</feature>
<evidence type="ECO:0000256" key="4">
    <source>
        <dbReference type="ARBA" id="ARBA00022741"/>
    </source>
</evidence>
<dbReference type="InterPro" id="IPR005481">
    <property type="entry name" value="BC-like_N"/>
</dbReference>
<dbReference type="GO" id="GO:0016874">
    <property type="term" value="F:ligase activity"/>
    <property type="evidence" value="ECO:0007669"/>
    <property type="project" value="UniProtKB-KW"/>
</dbReference>
<protein>
    <recommendedName>
        <fullName evidence="2">biotin carboxylase</fullName>
        <ecNumber evidence="2">6.3.4.14</ecNumber>
    </recommendedName>
</protein>
<dbReference type="Gene3D" id="3.30.470.20">
    <property type="entry name" value="ATP-grasp fold, B domain"/>
    <property type="match status" value="1"/>
</dbReference>
<dbReference type="InterPro" id="IPR011761">
    <property type="entry name" value="ATP-grasp"/>
</dbReference>
<dbReference type="PANTHER" id="PTHR18866">
    <property type="entry name" value="CARBOXYLASE:PYRUVATE/ACETYL-COA/PROPIONYL-COA CARBOXYLASE"/>
    <property type="match status" value="1"/>
</dbReference>
<evidence type="ECO:0000313" key="12">
    <source>
        <dbReference type="EMBL" id="BDR55283.1"/>
    </source>
</evidence>
<dbReference type="SUPFAM" id="SSF52440">
    <property type="entry name" value="PreATP-grasp domain"/>
    <property type="match status" value="1"/>
</dbReference>
<dbReference type="SUPFAM" id="SSF51230">
    <property type="entry name" value="Single hybrid motif"/>
    <property type="match status" value="1"/>
</dbReference>
<keyword evidence="3 12" id="KW-0436">Ligase</keyword>
<dbReference type="PROSITE" id="PS50979">
    <property type="entry name" value="BC"/>
    <property type="match status" value="1"/>
</dbReference>
<feature type="domain" description="Biotin carboxylation" evidence="11">
    <location>
        <begin position="1"/>
        <end position="440"/>
    </location>
</feature>
<dbReference type="InterPro" id="IPR050856">
    <property type="entry name" value="Biotin_carboxylase_complex"/>
</dbReference>
<evidence type="ECO:0000256" key="1">
    <source>
        <dbReference type="ARBA" id="ARBA00001953"/>
    </source>
</evidence>
<dbReference type="Pfam" id="PF00364">
    <property type="entry name" value="Biotin_lipoyl"/>
    <property type="match status" value="1"/>
</dbReference>
<dbReference type="EMBL" id="AP026800">
    <property type="protein sequence ID" value="BDR55283.1"/>
    <property type="molecule type" value="Genomic_DNA"/>
</dbReference>
<dbReference type="InterPro" id="IPR016185">
    <property type="entry name" value="PreATP-grasp_dom_sf"/>
</dbReference>
<dbReference type="PANTHER" id="PTHR18866:SF33">
    <property type="entry name" value="METHYLCROTONOYL-COA CARBOXYLASE SUBUNIT ALPHA, MITOCHONDRIAL-RELATED"/>
    <property type="match status" value="1"/>
</dbReference>
<feature type="compositionally biased region" description="Basic and acidic residues" evidence="8">
    <location>
        <begin position="607"/>
        <end position="630"/>
    </location>
</feature>
<dbReference type="Pfam" id="PF00289">
    <property type="entry name" value="Biotin_carb_N"/>
    <property type="match status" value="1"/>
</dbReference>
<reference evidence="12 13" key="1">
    <citation type="journal article" date="2023" name="Microbiol. Spectr.">
        <title>Symbiosis of Carpenter Bees with Uncharacterized Lactic Acid Bacteria Showing NAD Auxotrophy.</title>
        <authorList>
            <person name="Kawasaki S."/>
            <person name="Ozawa K."/>
            <person name="Mori T."/>
            <person name="Yamamoto A."/>
            <person name="Ito M."/>
            <person name="Ohkuma M."/>
            <person name="Sakamoto M."/>
            <person name="Matsutani M."/>
        </authorList>
    </citation>
    <scope>NUCLEOTIDE SEQUENCE [LARGE SCALE GENOMIC DNA]</scope>
    <source>
        <strain evidence="12 13">KimH</strain>
    </source>
</reference>
<keyword evidence="4 7" id="KW-0547">Nucleotide-binding</keyword>
<comment type="cofactor">
    <cofactor evidence="1">
        <name>biotin</name>
        <dbReference type="ChEBI" id="CHEBI:57586"/>
    </cofactor>
</comment>
<dbReference type="PROSITE" id="PS50968">
    <property type="entry name" value="BIOTINYL_LIPOYL"/>
    <property type="match status" value="1"/>
</dbReference>
<sequence>MKKLLIANRGEIALRVVRTAQEMGIATVAVYANQDRDAAYVRMADEAYLLPGETNNQTYLNEDAILDLVKRSGADAVHPGYGFLSEVPSFARKVAEVGIAWVGPSAQVLVDLGDKIQACKVAERAKVPTVPGISEPVTDIRTLLDFAQSAGYPVMMKKADGGGGRGITLIHDDDELRTFYMNHDALQGGDLGDYFIEKFVDRARHVETQSGRDRNGSFTVYSTRDCSLQRRNQKLVEEAPAPYLSYVVASKLEEYSRRLFEAVGYVGLGTCEFLVTPLEKIYFLEVNPRLQVEHTVSEEVSGLDLVREQLVIASGGPLTPAPAPRGHSFELRITSEDPATNLTPSSGTIEALHWPSGPGIRIDSGVDVGNTVSPRDDSMMGKLIVSAQTREAAVARVRRALKEISVEGVPTPISLFKQIFANPEFTAEHGHSFDISTKWVERNYLTMEPQAVKAGQPASVSGAEEEEEPVETFNIEVDNKRVTLTLPQSMIAGAVGVAARASGNGGSRANLRLQQPLRGQGMKDRRSRNEGEDAARSGVIVATMQAVVTRIQVAQGQEVDKGDLLVVLESMKMENYVYAPAKGRVRKINVGVADGVDPGQTLVELDLHSGNKERGAGAESGKSAESRESGKQAQAGKSGEAGANDEQQGGQQ</sequence>
<feature type="domain" description="Lipoyl-binding" evidence="9">
    <location>
        <begin position="537"/>
        <end position="606"/>
    </location>
</feature>
<dbReference type="InterPro" id="IPR011764">
    <property type="entry name" value="Biotin_carboxylation_dom"/>
</dbReference>
<evidence type="ECO:0000259" key="10">
    <source>
        <dbReference type="PROSITE" id="PS50975"/>
    </source>
</evidence>
<gene>
    <name evidence="12" type="primary">jadJ</name>
    <name evidence="12" type="ORF">KIMH_13940</name>
</gene>
<evidence type="ECO:0000256" key="3">
    <source>
        <dbReference type="ARBA" id="ARBA00022598"/>
    </source>
</evidence>
<feature type="compositionally biased region" description="Basic and acidic residues" evidence="8">
    <location>
        <begin position="521"/>
        <end position="535"/>
    </location>
</feature>
<keyword evidence="5 7" id="KW-0067">ATP-binding</keyword>
<dbReference type="SUPFAM" id="SSF51246">
    <property type="entry name" value="Rudiment single hybrid motif"/>
    <property type="match status" value="1"/>
</dbReference>
<keyword evidence="6" id="KW-0092">Biotin</keyword>
<feature type="domain" description="ATP-grasp" evidence="10">
    <location>
        <begin position="119"/>
        <end position="314"/>
    </location>
</feature>
<accession>A0ABM8BEC4</accession>
<evidence type="ECO:0000256" key="8">
    <source>
        <dbReference type="SAM" id="MobiDB-lite"/>
    </source>
</evidence>
<name>A0ABM8BEC4_9BIFI</name>
<evidence type="ECO:0000256" key="6">
    <source>
        <dbReference type="ARBA" id="ARBA00023267"/>
    </source>
</evidence>
<dbReference type="Proteomes" id="UP001321748">
    <property type="component" value="Chromosome"/>
</dbReference>
<keyword evidence="13" id="KW-1185">Reference proteome</keyword>
<feature type="region of interest" description="Disordered" evidence="8">
    <location>
        <begin position="516"/>
        <end position="535"/>
    </location>
</feature>
<dbReference type="CDD" id="cd06850">
    <property type="entry name" value="biotinyl_domain"/>
    <property type="match status" value="1"/>
</dbReference>